<sequence length="84" mass="10393">MEEKKYNKFFCVSIEVLNKEKKYSYSIYKKTSKRFYSLLLKKYAQNHITKGLDAKFTFEKYKRIKEHYHLYKKSLKILFVVMVF</sequence>
<comment type="caution">
    <text evidence="1">The sequence shown here is derived from an EMBL/GenBank/DDBJ whole genome shotgun (WGS) entry which is preliminary data.</text>
</comment>
<accession>A0A2N1J2M8</accession>
<dbReference type="EMBL" id="NXIF01000027">
    <property type="protein sequence ID" value="PKI80815.1"/>
    <property type="molecule type" value="Genomic_DNA"/>
</dbReference>
<gene>
    <name evidence="1" type="ORF">CP960_07370</name>
</gene>
<dbReference type="AlphaFoldDB" id="A0A2N1J2M8"/>
<protein>
    <submittedName>
        <fullName evidence="1">Uncharacterized protein</fullName>
    </submittedName>
</protein>
<name>A0A2N1J2M8_9BACT</name>
<reference evidence="1 2" key="1">
    <citation type="submission" date="2017-09" db="EMBL/GenBank/DDBJ databases">
        <title>Genomics of the genus Arcobacter.</title>
        <authorList>
            <person name="Perez-Cataluna A."/>
            <person name="Figueras M.J."/>
            <person name="Salas-Masso N."/>
        </authorList>
    </citation>
    <scope>NUCLEOTIDE SEQUENCE [LARGE SCALE GENOMIC DNA]</scope>
    <source>
        <strain evidence="1 2">DSM 18005</strain>
    </source>
</reference>
<dbReference type="RefSeq" id="WP_101184774.1">
    <property type="nucleotide sequence ID" value="NZ_CP031218.1"/>
</dbReference>
<keyword evidence="2" id="KW-1185">Reference proteome</keyword>
<dbReference type="Proteomes" id="UP000233248">
    <property type="component" value="Unassembled WGS sequence"/>
</dbReference>
<evidence type="ECO:0000313" key="2">
    <source>
        <dbReference type="Proteomes" id="UP000233248"/>
    </source>
</evidence>
<evidence type="ECO:0000313" key="1">
    <source>
        <dbReference type="EMBL" id="PKI80815.1"/>
    </source>
</evidence>
<dbReference type="KEGG" id="ahs:AHALO_1491"/>
<proteinExistence type="predicted"/>
<organism evidence="1 2">
    <name type="scientific">Malaciobacter halophilus</name>
    <dbReference type="NCBI Taxonomy" id="197482"/>
    <lineage>
        <taxon>Bacteria</taxon>
        <taxon>Pseudomonadati</taxon>
        <taxon>Campylobacterota</taxon>
        <taxon>Epsilonproteobacteria</taxon>
        <taxon>Campylobacterales</taxon>
        <taxon>Arcobacteraceae</taxon>
        <taxon>Malaciobacter</taxon>
    </lineage>
</organism>